<dbReference type="EMBL" id="JADOUE010000001">
    <property type="protein sequence ID" value="MBG6123177.1"/>
    <property type="molecule type" value="Genomic_DNA"/>
</dbReference>
<evidence type="ECO:0000313" key="2">
    <source>
        <dbReference type="Proteomes" id="UP000658613"/>
    </source>
</evidence>
<dbReference type="AlphaFoldDB" id="A0A931GTM9"/>
<name>A0A931GTM9_9CORY</name>
<keyword evidence="2" id="KW-1185">Reference proteome</keyword>
<sequence>MAIIPGHVLTSFNAEGAPLQPLGPAWDNGVRCGTIAIGSAPSHTKWSAGVREKLHVEGLRIARPVRSFDGRLVVGGYRASDFIDGLPQARIDEAVAAALRLDDALAEAKVEVPRLDNDTVFARADRAVWEEHTVGPHGQAVHMDFLGTCVFSGSLPPAITDIVPPVFPRPRGFSAALVLIDGLLAGAVDEGVLERWSHVPDIGFLCERALDYREMVAVQLGNTKSNESSIFESVRALLVS</sequence>
<dbReference type="RefSeq" id="WP_196825444.1">
    <property type="nucleotide sequence ID" value="NZ_CP046980.1"/>
</dbReference>
<evidence type="ECO:0000313" key="1">
    <source>
        <dbReference type="EMBL" id="MBG6123177.1"/>
    </source>
</evidence>
<organism evidence="1 2">
    <name type="scientific">Corynebacterium aquatimens</name>
    <dbReference type="NCBI Taxonomy" id="1190508"/>
    <lineage>
        <taxon>Bacteria</taxon>
        <taxon>Bacillati</taxon>
        <taxon>Actinomycetota</taxon>
        <taxon>Actinomycetes</taxon>
        <taxon>Mycobacteriales</taxon>
        <taxon>Corynebacteriaceae</taxon>
        <taxon>Corynebacterium</taxon>
    </lineage>
</organism>
<evidence type="ECO:0008006" key="3">
    <source>
        <dbReference type="Google" id="ProtNLM"/>
    </source>
</evidence>
<gene>
    <name evidence="1" type="ORF">IW254_002146</name>
</gene>
<proteinExistence type="predicted"/>
<reference evidence="1" key="1">
    <citation type="submission" date="2020-11" db="EMBL/GenBank/DDBJ databases">
        <title>Sequencing the genomes of 1000 actinobacteria strains.</title>
        <authorList>
            <person name="Klenk H.-P."/>
        </authorList>
    </citation>
    <scope>NUCLEOTIDE SEQUENCE</scope>
    <source>
        <strain evidence="1">DSM 45632</strain>
    </source>
</reference>
<dbReference type="Proteomes" id="UP000658613">
    <property type="component" value="Unassembled WGS sequence"/>
</dbReference>
<accession>A0A931GTM9</accession>
<protein>
    <recommendedName>
        <fullName evidence="3">TIGR02569 family protein</fullName>
    </recommendedName>
</protein>
<comment type="caution">
    <text evidence="1">The sequence shown here is derived from an EMBL/GenBank/DDBJ whole genome shotgun (WGS) entry which is preliminary data.</text>
</comment>